<dbReference type="EMBL" id="JXLP01000022">
    <property type="protein sequence ID" value="KIL75794.1"/>
    <property type="molecule type" value="Genomic_DNA"/>
</dbReference>
<comment type="caution">
    <text evidence="1">The sequence shown here is derived from an EMBL/GenBank/DDBJ whole genome shotgun (WGS) entry which is preliminary data.</text>
</comment>
<dbReference type="Proteomes" id="UP000031982">
    <property type="component" value="Unassembled WGS sequence"/>
</dbReference>
<evidence type="ECO:0000313" key="1">
    <source>
        <dbReference type="EMBL" id="KIL75794.1"/>
    </source>
</evidence>
<name>A0ABR5APN3_BACBA</name>
<accession>A0ABR5APN3</accession>
<proteinExistence type="predicted"/>
<dbReference type="RefSeq" id="WP_041114420.1">
    <property type="nucleotide sequence ID" value="NZ_JARTHD010000062.1"/>
</dbReference>
<keyword evidence="2" id="KW-1185">Reference proteome</keyword>
<evidence type="ECO:0000313" key="2">
    <source>
        <dbReference type="Proteomes" id="UP000031982"/>
    </source>
</evidence>
<sequence>MDLLYDYLDDIQGDIFSLDRKEMEKKYFEICKHTVNNDIAQKIQQVDLNNYTASLTQKFQQILQHSDIKDIKAIYFEYDIDNNWGGAFFLCPDYISLSETNDDWAADWMEMIDGPSLPPFSEIYDQYGGFGKDDEAGVTIYLIVRTILAFMASAQFVNTDVPVCIAYHDQDPIIRIKEDE</sequence>
<protein>
    <submittedName>
        <fullName evidence="1">Uncharacterized protein</fullName>
    </submittedName>
</protein>
<reference evidence="1 2" key="1">
    <citation type="submission" date="2015-01" db="EMBL/GenBank/DDBJ databases">
        <title>Genome Assembly of Bacillus badius MTCC 1458.</title>
        <authorList>
            <person name="Verma A."/>
            <person name="Khatri I."/>
            <person name="Mual P."/>
            <person name="Subramanian S."/>
            <person name="Krishnamurthi S."/>
        </authorList>
    </citation>
    <scope>NUCLEOTIDE SEQUENCE [LARGE SCALE GENOMIC DNA]</scope>
    <source>
        <strain evidence="1 2">MTCC 1458</strain>
    </source>
</reference>
<gene>
    <name evidence="1" type="ORF">SD77_2743</name>
</gene>
<organism evidence="1 2">
    <name type="scientific">Bacillus badius</name>
    <dbReference type="NCBI Taxonomy" id="1455"/>
    <lineage>
        <taxon>Bacteria</taxon>
        <taxon>Bacillati</taxon>
        <taxon>Bacillota</taxon>
        <taxon>Bacilli</taxon>
        <taxon>Bacillales</taxon>
        <taxon>Bacillaceae</taxon>
        <taxon>Pseudobacillus</taxon>
    </lineage>
</organism>